<comment type="similarity">
    <text evidence="1">Belongs to the peptidase C48 family.</text>
</comment>
<dbReference type="GO" id="GO:0008234">
    <property type="term" value="F:cysteine-type peptidase activity"/>
    <property type="evidence" value="ECO:0007669"/>
    <property type="project" value="InterPro"/>
</dbReference>
<dbReference type="GO" id="GO:0006508">
    <property type="term" value="P:proteolysis"/>
    <property type="evidence" value="ECO:0007669"/>
    <property type="project" value="UniProtKB-KW"/>
</dbReference>
<dbReference type="Pfam" id="PF02902">
    <property type="entry name" value="Peptidase_C48"/>
    <property type="match status" value="1"/>
</dbReference>
<evidence type="ECO:0000256" key="2">
    <source>
        <dbReference type="ARBA" id="ARBA00022670"/>
    </source>
</evidence>
<keyword evidence="3" id="KW-0378">Hydrolase</keyword>
<feature type="domain" description="Ubiquitin-like protease family profile" evidence="4">
    <location>
        <begin position="12"/>
        <end position="78"/>
    </location>
</feature>
<dbReference type="InterPro" id="IPR003653">
    <property type="entry name" value="Peptidase_C48_C"/>
</dbReference>
<proteinExistence type="inferred from homology"/>
<evidence type="ECO:0000313" key="6">
    <source>
        <dbReference type="Proteomes" id="UP000233837"/>
    </source>
</evidence>
<evidence type="ECO:0000259" key="4">
    <source>
        <dbReference type="Pfam" id="PF02902"/>
    </source>
</evidence>
<dbReference type="Gene3D" id="1.10.418.20">
    <property type="match status" value="1"/>
</dbReference>
<dbReference type="EMBL" id="KZ501954">
    <property type="protein sequence ID" value="PKU86144.1"/>
    <property type="molecule type" value="Genomic_DNA"/>
</dbReference>
<reference evidence="5 6" key="1">
    <citation type="journal article" date="2016" name="Sci. Rep.">
        <title>The Dendrobium catenatum Lindl. genome sequence provides insights into polysaccharide synthase, floral development and adaptive evolution.</title>
        <authorList>
            <person name="Zhang G.Q."/>
            <person name="Xu Q."/>
            <person name="Bian C."/>
            <person name="Tsai W.C."/>
            <person name="Yeh C.M."/>
            <person name="Liu K.W."/>
            <person name="Yoshida K."/>
            <person name="Zhang L.S."/>
            <person name="Chang S.B."/>
            <person name="Chen F."/>
            <person name="Shi Y."/>
            <person name="Su Y.Y."/>
            <person name="Zhang Y.Q."/>
            <person name="Chen L.J."/>
            <person name="Yin Y."/>
            <person name="Lin M."/>
            <person name="Huang H."/>
            <person name="Deng H."/>
            <person name="Wang Z.W."/>
            <person name="Zhu S.L."/>
            <person name="Zhao X."/>
            <person name="Deng C."/>
            <person name="Niu S.C."/>
            <person name="Huang J."/>
            <person name="Wang M."/>
            <person name="Liu G.H."/>
            <person name="Yang H.J."/>
            <person name="Xiao X.J."/>
            <person name="Hsiao Y.Y."/>
            <person name="Wu W.L."/>
            <person name="Chen Y.Y."/>
            <person name="Mitsuda N."/>
            <person name="Ohme-Takagi M."/>
            <person name="Luo Y.B."/>
            <person name="Van de Peer Y."/>
            <person name="Liu Z.J."/>
        </authorList>
    </citation>
    <scope>NUCLEOTIDE SEQUENCE [LARGE SCALE GENOMIC DNA]</scope>
    <source>
        <tissue evidence="5">The whole plant</tissue>
    </source>
</reference>
<evidence type="ECO:0000256" key="1">
    <source>
        <dbReference type="ARBA" id="ARBA00005234"/>
    </source>
</evidence>
<name>A0A2I0XE23_9ASPA</name>
<accession>A0A2I0XE23</accession>
<dbReference type="SUPFAM" id="SSF54001">
    <property type="entry name" value="Cysteine proteinases"/>
    <property type="match status" value="1"/>
</dbReference>
<reference evidence="5 6" key="2">
    <citation type="journal article" date="2017" name="Nature">
        <title>The Apostasia genome and the evolution of orchids.</title>
        <authorList>
            <person name="Zhang G.Q."/>
            <person name="Liu K.W."/>
            <person name="Li Z."/>
            <person name="Lohaus R."/>
            <person name="Hsiao Y.Y."/>
            <person name="Niu S.C."/>
            <person name="Wang J.Y."/>
            <person name="Lin Y.C."/>
            <person name="Xu Q."/>
            <person name="Chen L.J."/>
            <person name="Yoshida K."/>
            <person name="Fujiwara S."/>
            <person name="Wang Z.W."/>
            <person name="Zhang Y.Q."/>
            <person name="Mitsuda N."/>
            <person name="Wang M."/>
            <person name="Liu G.H."/>
            <person name="Pecoraro L."/>
            <person name="Huang H.X."/>
            <person name="Xiao X.J."/>
            <person name="Lin M."/>
            <person name="Wu X.Y."/>
            <person name="Wu W.L."/>
            <person name="Chen Y.Y."/>
            <person name="Chang S.B."/>
            <person name="Sakamoto S."/>
            <person name="Ohme-Takagi M."/>
            <person name="Yagi M."/>
            <person name="Zeng S.J."/>
            <person name="Shen C.Y."/>
            <person name="Yeh C.M."/>
            <person name="Luo Y.B."/>
            <person name="Tsai W.C."/>
            <person name="Van de Peer Y."/>
            <person name="Liu Z.J."/>
        </authorList>
    </citation>
    <scope>NUCLEOTIDE SEQUENCE [LARGE SCALE GENOMIC DNA]</scope>
    <source>
        <tissue evidence="5">The whole plant</tissue>
    </source>
</reference>
<evidence type="ECO:0000313" key="5">
    <source>
        <dbReference type="EMBL" id="PKU86144.1"/>
    </source>
</evidence>
<keyword evidence="6" id="KW-1185">Reference proteome</keyword>
<dbReference type="Proteomes" id="UP000233837">
    <property type="component" value="Unassembled WGS sequence"/>
</dbReference>
<protein>
    <recommendedName>
        <fullName evidence="4">Ubiquitin-like protease family profile domain-containing protein</fullName>
    </recommendedName>
</protein>
<evidence type="ECO:0000256" key="3">
    <source>
        <dbReference type="ARBA" id="ARBA00022801"/>
    </source>
</evidence>
<gene>
    <name evidence="5" type="ORF">MA16_Dca001975</name>
</gene>
<dbReference type="InterPro" id="IPR038765">
    <property type="entry name" value="Papain-like_cys_pep_sf"/>
</dbReference>
<dbReference type="AlphaFoldDB" id="A0A2I0XE23"/>
<sequence length="89" mass="10310">MHRAVLPLVINHLQEETQGCFQTDIRSWKVLEAEGVPTQTNGYDCGMFVCKYMENVIQPNSVKWDLLMNLQAEMPNLELNLHLCCYVPR</sequence>
<organism evidence="5 6">
    <name type="scientific">Dendrobium catenatum</name>
    <dbReference type="NCBI Taxonomy" id="906689"/>
    <lineage>
        <taxon>Eukaryota</taxon>
        <taxon>Viridiplantae</taxon>
        <taxon>Streptophyta</taxon>
        <taxon>Embryophyta</taxon>
        <taxon>Tracheophyta</taxon>
        <taxon>Spermatophyta</taxon>
        <taxon>Magnoliopsida</taxon>
        <taxon>Liliopsida</taxon>
        <taxon>Asparagales</taxon>
        <taxon>Orchidaceae</taxon>
        <taxon>Epidendroideae</taxon>
        <taxon>Malaxideae</taxon>
        <taxon>Dendrobiinae</taxon>
        <taxon>Dendrobium</taxon>
    </lineage>
</organism>
<keyword evidence="2" id="KW-0645">Protease</keyword>